<name>E7QRR4_HALPU</name>
<reference evidence="1 3" key="1">
    <citation type="journal article" date="2014" name="ISME J.">
        <title>Trehalose/2-sulfotrehalose biosynthesis and glycine-betaine uptake are widely spread mechanisms for osmoadaptation in the Halobacteriales.</title>
        <authorList>
            <person name="Youssef N.H."/>
            <person name="Savage-Ashlock K.N."/>
            <person name="McCully A.L."/>
            <person name="Luedtke B."/>
            <person name="Shaw E.I."/>
            <person name="Hoff W.D."/>
            <person name="Elshahed M.S."/>
        </authorList>
    </citation>
    <scope>NUCLEOTIDE SEQUENCE [LARGE SCALE GENOMIC DNA]</scope>
    <source>
        <strain evidence="1 3">DX253</strain>
    </source>
</reference>
<dbReference type="AlphaFoldDB" id="E7QRR4"/>
<dbReference type="STRING" id="797209.GCA_000376445_00166"/>
<dbReference type="Pfam" id="PF24336">
    <property type="entry name" value="DUF7504"/>
    <property type="match status" value="1"/>
</dbReference>
<dbReference type="RefSeq" id="WP_007978491.1">
    <property type="nucleotide sequence ID" value="NZ_AEMG01000006.1"/>
</dbReference>
<dbReference type="PATRIC" id="fig|797209.4.peg.1481"/>
<reference evidence="2" key="3">
    <citation type="submission" date="2016-11" db="EMBL/GenBank/DDBJ databases">
        <authorList>
            <person name="Jaros S."/>
            <person name="Januszkiewicz K."/>
            <person name="Wedrychowicz H."/>
        </authorList>
    </citation>
    <scope>NUCLEOTIDE SEQUENCE [LARGE SCALE GENOMIC DNA]</scope>
    <source>
        <strain evidence="2">DX253</strain>
    </source>
</reference>
<dbReference type="Proteomes" id="UP000184203">
    <property type="component" value="Unassembled WGS sequence"/>
</dbReference>
<dbReference type="eggNOG" id="arCOG02452">
    <property type="taxonomic scope" value="Archaea"/>
</dbReference>
<evidence type="ECO:0000313" key="2">
    <source>
        <dbReference type="EMBL" id="SHK15848.1"/>
    </source>
</evidence>
<organism evidence="1 3">
    <name type="scientific">Haladaptatus paucihalophilus DX253</name>
    <dbReference type="NCBI Taxonomy" id="797209"/>
    <lineage>
        <taxon>Archaea</taxon>
        <taxon>Methanobacteriati</taxon>
        <taxon>Methanobacteriota</taxon>
        <taxon>Stenosarchaea group</taxon>
        <taxon>Halobacteria</taxon>
        <taxon>Halobacteriales</taxon>
        <taxon>Haladaptataceae</taxon>
        <taxon>Haladaptatus</taxon>
    </lineage>
</organism>
<dbReference type="Proteomes" id="UP000003751">
    <property type="component" value="Unassembled WGS sequence"/>
</dbReference>
<evidence type="ECO:0000313" key="1">
    <source>
        <dbReference type="EMBL" id="EFW92683.1"/>
    </source>
</evidence>
<reference evidence="4" key="2">
    <citation type="submission" date="2016-11" db="EMBL/GenBank/DDBJ databases">
        <authorList>
            <person name="Varghese N."/>
            <person name="Submissions S."/>
        </authorList>
    </citation>
    <scope>NUCLEOTIDE SEQUENCE [LARGE SCALE GENOMIC DNA]</scope>
    <source>
        <strain evidence="4">DX253</strain>
    </source>
</reference>
<proteinExistence type="predicted"/>
<sequence length="233" mass="25992">MRSAEISFRGGDDSPKFHDVLSDLKRRGCNILVTGRVSETTTNRTTMQLLGASTEERKRILVLTDTVARYANSKLPGGTNADDPDVWVIDWGDDERAASRSMAAPSQPGVTVSSEESLRELRGDIVTAVSFFDEWADGLSTSELRLSFDSLIKPLEQCEQETVEQFLRTVTALVRGVSGMAHYHLPVPDSNSVVQELTPLFDARVELRQTNGLVPEQRWHIPEYGQTTNWVRL</sequence>
<dbReference type="EMBL" id="FRAN01000001">
    <property type="protein sequence ID" value="SHK15848.1"/>
    <property type="molecule type" value="Genomic_DNA"/>
</dbReference>
<dbReference type="InterPro" id="IPR055927">
    <property type="entry name" value="DUF7504"/>
</dbReference>
<dbReference type="EMBL" id="AEMG01000006">
    <property type="protein sequence ID" value="EFW92683.1"/>
    <property type="molecule type" value="Genomic_DNA"/>
</dbReference>
<evidence type="ECO:0000313" key="3">
    <source>
        <dbReference type="Proteomes" id="UP000003751"/>
    </source>
</evidence>
<keyword evidence="4" id="KW-1185">Reference proteome</keyword>
<gene>
    <name evidence="2" type="ORF">SAMN05444342_0774</name>
    <name evidence="1" type="ORF">ZOD2009_07434</name>
</gene>
<evidence type="ECO:0000313" key="4">
    <source>
        <dbReference type="Proteomes" id="UP000184203"/>
    </source>
</evidence>
<protein>
    <submittedName>
        <fullName evidence="1">Uncharacterized protein</fullName>
    </submittedName>
</protein>
<accession>E7QRR4</accession>
<dbReference type="OrthoDB" id="252760at2157"/>